<dbReference type="PANTHER" id="PTHR33993:SF14">
    <property type="entry name" value="GB|AAF24581.1"/>
    <property type="match status" value="1"/>
</dbReference>
<keyword evidence="3" id="KW-1185">Reference proteome</keyword>
<accession>A0ABX7YTI2</accession>
<evidence type="ECO:0000313" key="2">
    <source>
        <dbReference type="EMBL" id="QUN05977.1"/>
    </source>
</evidence>
<evidence type="ECO:0000313" key="3">
    <source>
        <dbReference type="Proteomes" id="UP000679575"/>
    </source>
</evidence>
<dbReference type="Gene3D" id="3.10.180.10">
    <property type="entry name" value="2,3-Dihydroxybiphenyl 1,2-Dioxygenase, domain 1"/>
    <property type="match status" value="2"/>
</dbReference>
<reference evidence="2 3" key="1">
    <citation type="submission" date="2021-04" db="EMBL/GenBank/DDBJ databases">
        <title>Novel species identification of genus Shewanella.</title>
        <authorList>
            <person name="Liu G."/>
        </authorList>
    </citation>
    <scope>NUCLEOTIDE SEQUENCE [LARGE SCALE GENOMIC DNA]</scope>
    <source>
        <strain evidence="2 3">FJAT-54481</strain>
    </source>
</reference>
<dbReference type="EMBL" id="CP073587">
    <property type="protein sequence ID" value="QUN05977.1"/>
    <property type="molecule type" value="Genomic_DNA"/>
</dbReference>
<feature type="domain" description="VOC" evidence="1">
    <location>
        <begin position="10"/>
        <end position="124"/>
    </location>
</feature>
<dbReference type="InterPro" id="IPR037523">
    <property type="entry name" value="VOC_core"/>
</dbReference>
<dbReference type="CDD" id="cd07247">
    <property type="entry name" value="SgaA_N_like"/>
    <property type="match status" value="2"/>
</dbReference>
<dbReference type="Pfam" id="PF00903">
    <property type="entry name" value="Glyoxalase"/>
    <property type="match status" value="2"/>
</dbReference>
<organism evidence="2 3">
    <name type="scientific">Shewanella yunxiaonensis</name>
    <dbReference type="NCBI Taxonomy" id="2829809"/>
    <lineage>
        <taxon>Bacteria</taxon>
        <taxon>Pseudomonadati</taxon>
        <taxon>Pseudomonadota</taxon>
        <taxon>Gammaproteobacteria</taxon>
        <taxon>Alteromonadales</taxon>
        <taxon>Shewanellaceae</taxon>
        <taxon>Shewanella</taxon>
    </lineage>
</organism>
<feature type="domain" description="VOC" evidence="1">
    <location>
        <begin position="138"/>
        <end position="253"/>
    </location>
</feature>
<proteinExistence type="predicted"/>
<dbReference type="PROSITE" id="PS51819">
    <property type="entry name" value="VOC"/>
    <property type="match status" value="2"/>
</dbReference>
<dbReference type="SUPFAM" id="SSF54593">
    <property type="entry name" value="Glyoxalase/Bleomycin resistance protein/Dihydroxybiphenyl dioxygenase"/>
    <property type="match status" value="2"/>
</dbReference>
<dbReference type="PANTHER" id="PTHR33993">
    <property type="entry name" value="GLYOXALASE-RELATED"/>
    <property type="match status" value="1"/>
</dbReference>
<dbReference type="InterPro" id="IPR029068">
    <property type="entry name" value="Glyas_Bleomycin-R_OHBP_Dase"/>
</dbReference>
<name>A0ABX7YTI2_9GAMM</name>
<protein>
    <submittedName>
        <fullName evidence="2">VOC family protein</fullName>
    </submittedName>
</protein>
<dbReference type="RefSeq" id="WP_212595002.1">
    <property type="nucleotide sequence ID" value="NZ_CP073587.1"/>
</dbReference>
<dbReference type="Proteomes" id="UP000679575">
    <property type="component" value="Chromosome"/>
</dbReference>
<sequence length="257" mass="28633">MKIAHYEQGYPCWSELASTQYEQAKVFYQRLFNWQYQDMPLPQGAYAIASLHGEDVGAIYQQQAQQNMPSQWIAYFAVDSVDATITAVHAAGGQLLLGPHQVGDAGRMAMFTDPDGAKFAVWQANNHPGAGRFDETNSLCWVELVCKNPKTARDFYPQIFGWLPRISSNPDFDYTEWQLADVSLGGMMQMPREWGAMAPYWMLYFAVDDCDATVEVASEMGGTILVPPNDIPEVGRFAVLNDPTGATFAIIRLSPVL</sequence>
<dbReference type="InterPro" id="IPR052164">
    <property type="entry name" value="Anthracycline_SecMetBiosynth"/>
</dbReference>
<evidence type="ECO:0000259" key="1">
    <source>
        <dbReference type="PROSITE" id="PS51819"/>
    </source>
</evidence>
<dbReference type="InterPro" id="IPR004360">
    <property type="entry name" value="Glyas_Fos-R_dOase_dom"/>
</dbReference>
<gene>
    <name evidence="2" type="ORF">KDN34_00335</name>
</gene>